<feature type="domain" description="Spore protein YkvP/CgeB glycosyl transferase-like" evidence="1">
    <location>
        <begin position="291"/>
        <end position="399"/>
    </location>
</feature>
<evidence type="ECO:0000259" key="1">
    <source>
        <dbReference type="Pfam" id="PF13524"/>
    </source>
</evidence>
<dbReference type="Proteomes" id="UP001215097">
    <property type="component" value="Chromosome"/>
</dbReference>
<accession>A0ABY7XRH4</accession>
<evidence type="ECO:0000313" key="3">
    <source>
        <dbReference type="Proteomes" id="UP001215097"/>
    </source>
</evidence>
<evidence type="ECO:0000313" key="2">
    <source>
        <dbReference type="EMBL" id="WDM43743.1"/>
    </source>
</evidence>
<gene>
    <name evidence="2" type="ORF">KV395_11020</name>
</gene>
<name>A0ABY7XRH4_MICLT</name>
<dbReference type="SUPFAM" id="SSF53756">
    <property type="entry name" value="UDP-Glycosyltransferase/glycogen phosphorylase"/>
    <property type="match status" value="1"/>
</dbReference>
<dbReference type="GO" id="GO:0016757">
    <property type="term" value="F:glycosyltransferase activity"/>
    <property type="evidence" value="ECO:0007669"/>
    <property type="project" value="UniProtKB-KW"/>
</dbReference>
<keyword evidence="3" id="KW-1185">Reference proteome</keyword>
<protein>
    <submittedName>
        <fullName evidence="2">Glycosyltransferase</fullName>
        <ecNumber evidence="2">2.4.-.-</ecNumber>
    </submittedName>
</protein>
<sequence length="406" mass="43971">MSGRLQEIAGWLVRRRADMPAWMNRIIDAPAQNPDGVIGRIAYRVLGGAGASNTSVPESELRVYIAPTNYSGQGYLWARALEAADPRLGARNMAVDVPGGYAFPADNLVPIAANNASTDWQKTERDAVRRFTHVLIEAERPIFGGLFGRDVAAEVEALEAAGVSVAFISHGTDIRDPREHARRTPWSPYPDDPRTDLLQVAAETNLALLERLRRPTFVSTPDLLDDVPWARWCPVVVDADRFTTLAPVLARDTARVIHASSSVVQKGSHHIEPALRPLIDSGDVDYALISGVSSDRMPGVIAEADIVLDQFRLGSYGVAACEAMAAGRIVVGHVLPAVRARIEQETGKELPIVEATPDTLQEVIRSLLADRDRAREIAAAGPLFVAAVHSGDRSARALIDGWIDPS</sequence>
<reference evidence="2 3" key="1">
    <citation type="submission" date="2021-06" db="EMBL/GenBank/DDBJ databases">
        <title>Genome-based taxonomic framework of Microbacterium strains isolated from marine environment, the description of four new species and reclassification of four preexisting species.</title>
        <authorList>
            <person name="Lee S.D."/>
            <person name="Kim S.-M."/>
            <person name="Byeon Y.-S."/>
            <person name="Yang H.L."/>
            <person name="Kim I.S."/>
        </authorList>
    </citation>
    <scope>NUCLEOTIDE SEQUENCE [LARGE SCALE GENOMIC DNA]</scope>
    <source>
        <strain evidence="2 3">KACC 14465</strain>
    </source>
</reference>
<dbReference type="EMBL" id="CP078075">
    <property type="protein sequence ID" value="WDM43743.1"/>
    <property type="molecule type" value="Genomic_DNA"/>
</dbReference>
<keyword evidence="2" id="KW-0808">Transferase</keyword>
<proteinExistence type="predicted"/>
<dbReference type="InterPro" id="IPR055259">
    <property type="entry name" value="YkvP/CgeB_Glyco_trans-like"/>
</dbReference>
<dbReference type="EC" id="2.4.-.-" evidence="2"/>
<dbReference type="Pfam" id="PF13524">
    <property type="entry name" value="Glyco_trans_1_2"/>
    <property type="match status" value="1"/>
</dbReference>
<organism evidence="2 3">
    <name type="scientific">Microbacterium luteolum</name>
    <name type="common">Aureobacterium luteolum</name>
    <dbReference type="NCBI Taxonomy" id="69367"/>
    <lineage>
        <taxon>Bacteria</taxon>
        <taxon>Bacillati</taxon>
        <taxon>Actinomycetota</taxon>
        <taxon>Actinomycetes</taxon>
        <taxon>Micrococcales</taxon>
        <taxon>Microbacteriaceae</taxon>
        <taxon>Microbacterium</taxon>
    </lineage>
</organism>
<dbReference type="Gene3D" id="3.40.50.2000">
    <property type="entry name" value="Glycogen Phosphorylase B"/>
    <property type="match status" value="1"/>
</dbReference>
<keyword evidence="2" id="KW-0328">Glycosyltransferase</keyword>
<dbReference type="RefSeq" id="WP_282213872.1">
    <property type="nucleotide sequence ID" value="NZ_BAAAUN010000001.1"/>
</dbReference>